<feature type="compositionally biased region" description="Acidic residues" evidence="1">
    <location>
        <begin position="311"/>
        <end position="345"/>
    </location>
</feature>
<feature type="region of interest" description="Disordered" evidence="1">
    <location>
        <begin position="75"/>
        <end position="110"/>
    </location>
</feature>
<feature type="region of interest" description="Disordered" evidence="1">
    <location>
        <begin position="286"/>
        <end position="427"/>
    </location>
</feature>
<feature type="compositionally biased region" description="Low complexity" evidence="1">
    <location>
        <begin position="365"/>
        <end position="375"/>
    </location>
</feature>
<evidence type="ECO:0000313" key="2">
    <source>
        <dbReference type="EMBL" id="WPH01807.1"/>
    </source>
</evidence>
<feature type="region of interest" description="Disordered" evidence="1">
    <location>
        <begin position="230"/>
        <end position="265"/>
    </location>
</feature>
<feature type="region of interest" description="Disordered" evidence="1">
    <location>
        <begin position="604"/>
        <end position="664"/>
    </location>
</feature>
<protein>
    <recommendedName>
        <fullName evidence="4">Zonadhesin</fullName>
    </recommendedName>
</protein>
<organism evidence="2 3">
    <name type="scientific">Acrodontium crateriforme</name>
    <dbReference type="NCBI Taxonomy" id="150365"/>
    <lineage>
        <taxon>Eukaryota</taxon>
        <taxon>Fungi</taxon>
        <taxon>Dikarya</taxon>
        <taxon>Ascomycota</taxon>
        <taxon>Pezizomycotina</taxon>
        <taxon>Dothideomycetes</taxon>
        <taxon>Dothideomycetidae</taxon>
        <taxon>Mycosphaerellales</taxon>
        <taxon>Teratosphaeriaceae</taxon>
        <taxon>Acrodontium</taxon>
    </lineage>
</organism>
<evidence type="ECO:0000256" key="1">
    <source>
        <dbReference type="SAM" id="MobiDB-lite"/>
    </source>
</evidence>
<sequence length="664" mass="69909">MAPYRPPGRSNRSGRSNTDNDVFEGLPVKQWGQSLARVSLAPPVVEEVANQNDRWGEPPMPRDFQMLQPWTQQLLRLARSGKVGTKRKQDPDSQDDDKAEDEAPEEAKNHFEDRAYIVKKWKTVPEALLEPEHKHFEFLAKRRKGLPSMYGPEAQSGAIIPMRKATVEKAAPSGEVKVYEVMLPEGKTIEGEITESAKLAEAQPVTAAPGTVIEGLGVANDDGVIVAEHLRAPPAPRRSRPPPKKKGGPGRGKKRVTFTNPDGSTYTTIVANATKIVPQPGQTIKHVAKGEQASADVSAEQAAANAPASGEEGEVDEDGSDEDGEDGDEDDDDHEDGELTDEGEAMEGVISTGTTQAAAEITSKPASAGASAPAATQLAGHPSNLPPGLEESRTEIVPADSQRIVEMSDAPPAEISPTKSGQPEEIPVPIQPIDKVNTAAEPAVLTPVADEIPPVARLATGTQPILPVQSEALPTQLETPIQLPVEAMETVQNTKPVVPVTEVQPGIPIETMPPASVEFITPAEPITVVAEATAVVSAPLVDPIAATAVPLVVAEAPALPIDLAAPGDALVGNAKEPLLALPAESVLEQGNAAEPVMPPVQTVSAAEKPTTEIEKPQTSSAESSVAVSKPQEVIQPTAPIENPPTASDDLLGNLAKKLEDQITE</sequence>
<feature type="compositionally biased region" description="Low complexity" evidence="1">
    <location>
        <begin position="291"/>
        <end position="310"/>
    </location>
</feature>
<dbReference type="AlphaFoldDB" id="A0AAQ3M6H1"/>
<gene>
    <name evidence="2" type="ORF">R9X50_00466100</name>
</gene>
<dbReference type="EMBL" id="CP138585">
    <property type="protein sequence ID" value="WPH01807.1"/>
    <property type="molecule type" value="Genomic_DNA"/>
</dbReference>
<evidence type="ECO:0000313" key="3">
    <source>
        <dbReference type="Proteomes" id="UP001303373"/>
    </source>
</evidence>
<name>A0AAQ3M6H1_9PEZI</name>
<reference evidence="2 3" key="1">
    <citation type="submission" date="2023-11" db="EMBL/GenBank/DDBJ databases">
        <title>An acidophilic fungus is an integral part of prey digestion in a carnivorous sundew plant.</title>
        <authorList>
            <person name="Tsai I.J."/>
        </authorList>
    </citation>
    <scope>NUCLEOTIDE SEQUENCE [LARGE SCALE GENOMIC DNA]</scope>
    <source>
        <strain evidence="2">169a</strain>
    </source>
</reference>
<keyword evidence="3" id="KW-1185">Reference proteome</keyword>
<feature type="region of interest" description="Disordered" evidence="1">
    <location>
        <begin position="1"/>
        <end position="25"/>
    </location>
</feature>
<accession>A0AAQ3M6H1</accession>
<proteinExistence type="predicted"/>
<dbReference type="Proteomes" id="UP001303373">
    <property type="component" value="Chromosome 6"/>
</dbReference>
<feature type="compositionally biased region" description="Polar residues" evidence="1">
    <location>
        <begin position="616"/>
        <end position="626"/>
    </location>
</feature>
<evidence type="ECO:0008006" key="4">
    <source>
        <dbReference type="Google" id="ProtNLM"/>
    </source>
</evidence>
<feature type="compositionally biased region" description="Basic residues" evidence="1">
    <location>
        <begin position="237"/>
        <end position="256"/>
    </location>
</feature>
<feature type="compositionally biased region" description="Low complexity" evidence="1">
    <location>
        <begin position="7"/>
        <end position="17"/>
    </location>
</feature>
<feature type="compositionally biased region" description="Acidic residues" evidence="1">
    <location>
        <begin position="92"/>
        <end position="104"/>
    </location>
</feature>